<keyword evidence="3" id="KW-1185">Reference proteome</keyword>
<protein>
    <recommendedName>
        <fullName evidence="1">Transglycosylase SLT domain-containing protein</fullName>
    </recommendedName>
</protein>
<reference evidence="2 3" key="1">
    <citation type="submission" date="2021-05" db="EMBL/GenBank/DDBJ databases">
        <title>Genome Assembly of Synthetic Allotetraploid Brassica napus Reveals Homoeologous Exchanges between Subgenomes.</title>
        <authorList>
            <person name="Davis J.T."/>
        </authorList>
    </citation>
    <scope>NUCLEOTIDE SEQUENCE [LARGE SCALE GENOMIC DNA]</scope>
    <source>
        <strain evidence="3">cv. Da-Ae</strain>
        <tissue evidence="2">Seedling</tissue>
    </source>
</reference>
<organism evidence="2 3">
    <name type="scientific">Brassica napus</name>
    <name type="common">Rape</name>
    <dbReference type="NCBI Taxonomy" id="3708"/>
    <lineage>
        <taxon>Eukaryota</taxon>
        <taxon>Viridiplantae</taxon>
        <taxon>Streptophyta</taxon>
        <taxon>Embryophyta</taxon>
        <taxon>Tracheophyta</taxon>
        <taxon>Spermatophyta</taxon>
        <taxon>Magnoliopsida</taxon>
        <taxon>eudicotyledons</taxon>
        <taxon>Gunneridae</taxon>
        <taxon>Pentapetalae</taxon>
        <taxon>rosids</taxon>
        <taxon>malvids</taxon>
        <taxon>Brassicales</taxon>
        <taxon>Brassicaceae</taxon>
        <taxon>Brassiceae</taxon>
        <taxon>Brassica</taxon>
    </lineage>
</organism>
<dbReference type="PANTHER" id="PTHR37179">
    <property type="entry name" value="TRANSGLYCOSYLASE"/>
    <property type="match status" value="1"/>
</dbReference>
<dbReference type="InterPro" id="IPR023346">
    <property type="entry name" value="Lysozyme-like_dom_sf"/>
</dbReference>
<dbReference type="Pfam" id="PF01464">
    <property type="entry name" value="SLT"/>
    <property type="match status" value="1"/>
</dbReference>
<dbReference type="CDD" id="cd00254">
    <property type="entry name" value="LT-like"/>
    <property type="match status" value="1"/>
</dbReference>
<evidence type="ECO:0000313" key="3">
    <source>
        <dbReference type="Proteomes" id="UP000824890"/>
    </source>
</evidence>
<gene>
    <name evidence="2" type="ORF">HID58_021658</name>
</gene>
<evidence type="ECO:0000259" key="1">
    <source>
        <dbReference type="Pfam" id="PF01464"/>
    </source>
</evidence>
<comment type="caution">
    <text evidence="2">The sequence shown here is derived from an EMBL/GenBank/DDBJ whole genome shotgun (WGS) entry which is preliminary data.</text>
</comment>
<name>A0ABQ8CZ77_BRANA</name>
<accession>A0ABQ8CZ77</accession>
<dbReference type="Proteomes" id="UP000824890">
    <property type="component" value="Unassembled WGS sequence"/>
</dbReference>
<evidence type="ECO:0000313" key="2">
    <source>
        <dbReference type="EMBL" id="KAH0921640.1"/>
    </source>
</evidence>
<dbReference type="SUPFAM" id="SSF53955">
    <property type="entry name" value="Lysozyme-like"/>
    <property type="match status" value="2"/>
</dbReference>
<sequence>MMLCSAAARPIEAIKRRYSLPRQTNGPSLYFQFLGRHVHKVQLALPLKIALTLKRRRTGPAPSRQMPMERSYSNARMANSFMYWNDCVDPDDLEAMWMDPAVRAEWIEVGETKGQKVHLSRDPDGQPYLTQTEMKAVADITVRRHFDSILDPEMICAIAELESDRKPLIMRYNKKTKETGLGMLQVFAKTAEWLAGGQGYQEYNVDDNPDLLHKPFINVYFAAAYLKWLTDYQNNQRSEEFVVRAYNGGTKKATHKSTLPYWKRYLVVKEALPSSCTKKIEKQSLCIETAVCLVIVVAENMSMLVLQAFILLIPLHLAQNVPSDLTDTNFTYWDSRASPEDMEDMWNHPEVCKEWTKSKEERGKVRFSQDSEKRPYLSRGEMKAVAEIIVSEYFSTKGIKVPLVCAVADTVSMRFVNGTGKKVGILGVDYKTAAWLNTELGYRAYRVDSADDLTKPFVSMYFGVAYLVWLSEYEGRERSNQFIIQAYIKGPEHVDLEAASCPLWLKVEQALSYYEEPKRDTGGCIIL</sequence>
<dbReference type="Gene3D" id="1.10.530.10">
    <property type="match status" value="2"/>
</dbReference>
<proteinExistence type="predicted"/>
<dbReference type="EMBL" id="JAGKQM010000006">
    <property type="protein sequence ID" value="KAH0921640.1"/>
    <property type="molecule type" value="Genomic_DNA"/>
</dbReference>
<dbReference type="PANTHER" id="PTHR37179:SF1">
    <property type="entry name" value="TRANSGLYCOSYLASE"/>
    <property type="match status" value="1"/>
</dbReference>
<feature type="domain" description="Transglycosylase SLT" evidence="1">
    <location>
        <begin position="150"/>
        <end position="257"/>
    </location>
</feature>
<dbReference type="InterPro" id="IPR008258">
    <property type="entry name" value="Transglycosylase_SLT_dom_1"/>
</dbReference>